<evidence type="ECO:0000256" key="6">
    <source>
        <dbReference type="ARBA" id="ARBA00023180"/>
    </source>
</evidence>
<dbReference type="InterPro" id="IPR011701">
    <property type="entry name" value="MFS"/>
</dbReference>
<evidence type="ECO:0000313" key="9">
    <source>
        <dbReference type="EMBL" id="RSL93469.1"/>
    </source>
</evidence>
<dbReference type="SUPFAM" id="SSF103473">
    <property type="entry name" value="MFS general substrate transporter"/>
    <property type="match status" value="1"/>
</dbReference>
<feature type="transmembrane region" description="Helical" evidence="7">
    <location>
        <begin position="443"/>
        <end position="462"/>
    </location>
</feature>
<protein>
    <recommendedName>
        <fullName evidence="8">Major facilitator superfamily (MFS) profile domain-containing protein</fullName>
    </recommendedName>
</protein>
<evidence type="ECO:0000256" key="7">
    <source>
        <dbReference type="SAM" id="Phobius"/>
    </source>
</evidence>
<feature type="transmembrane region" description="Helical" evidence="7">
    <location>
        <begin position="351"/>
        <end position="372"/>
    </location>
</feature>
<evidence type="ECO:0000256" key="3">
    <source>
        <dbReference type="ARBA" id="ARBA00022692"/>
    </source>
</evidence>
<evidence type="ECO:0000256" key="5">
    <source>
        <dbReference type="ARBA" id="ARBA00023136"/>
    </source>
</evidence>
<feature type="transmembrane region" description="Helical" evidence="7">
    <location>
        <begin position="150"/>
        <end position="170"/>
    </location>
</feature>
<dbReference type="GO" id="GO:0016020">
    <property type="term" value="C:membrane"/>
    <property type="evidence" value="ECO:0007669"/>
    <property type="project" value="UniProtKB-SubCell"/>
</dbReference>
<evidence type="ECO:0000256" key="4">
    <source>
        <dbReference type="ARBA" id="ARBA00022989"/>
    </source>
</evidence>
<feature type="transmembrane region" description="Helical" evidence="7">
    <location>
        <begin position="90"/>
        <end position="112"/>
    </location>
</feature>
<feature type="transmembrane region" description="Helical" evidence="7">
    <location>
        <begin position="410"/>
        <end position="431"/>
    </location>
</feature>
<dbReference type="PROSITE" id="PS50850">
    <property type="entry name" value="MFS"/>
    <property type="match status" value="1"/>
</dbReference>
<dbReference type="EMBL" id="NKCK01000184">
    <property type="protein sequence ID" value="RSL93469.1"/>
    <property type="molecule type" value="Genomic_DNA"/>
</dbReference>
<feature type="transmembrane region" description="Helical" evidence="7">
    <location>
        <begin position="287"/>
        <end position="312"/>
    </location>
</feature>
<accession>A0A428SUI3</accession>
<dbReference type="Proteomes" id="UP000287144">
    <property type="component" value="Unassembled WGS sequence"/>
</dbReference>
<dbReference type="PANTHER" id="PTHR43791:SF47">
    <property type="entry name" value="MAJOR FACILITATOR SUPERFAMILY (MFS) PROFILE DOMAIN-CONTAINING PROTEIN-RELATED"/>
    <property type="match status" value="1"/>
</dbReference>
<comment type="subcellular location">
    <subcellularLocation>
        <location evidence="1">Membrane</location>
        <topology evidence="1">Multi-pass membrane protein</topology>
    </subcellularLocation>
</comment>
<keyword evidence="3 7" id="KW-0812">Transmembrane</keyword>
<feature type="transmembrane region" description="Helical" evidence="7">
    <location>
        <begin position="53"/>
        <end position="78"/>
    </location>
</feature>
<evidence type="ECO:0000256" key="1">
    <source>
        <dbReference type="ARBA" id="ARBA00004141"/>
    </source>
</evidence>
<comment type="caution">
    <text evidence="9">The sequence shown here is derived from an EMBL/GenBank/DDBJ whole genome shotgun (WGS) entry which is preliminary data.</text>
</comment>
<reference evidence="9 10" key="1">
    <citation type="submission" date="2017-06" db="EMBL/GenBank/DDBJ databases">
        <title>Comparative genomic analysis of Ambrosia Fusariam Clade fungi.</title>
        <authorList>
            <person name="Stajich J.E."/>
            <person name="Carrillo J."/>
            <person name="Kijimoto T."/>
            <person name="Eskalen A."/>
            <person name="O'Donnell K."/>
            <person name="Kasson M."/>
        </authorList>
    </citation>
    <scope>NUCLEOTIDE SEQUENCE [LARGE SCALE GENOMIC DNA]</scope>
    <source>
        <strain evidence="9 10">NRRL62579</strain>
    </source>
</reference>
<evidence type="ECO:0000313" key="10">
    <source>
        <dbReference type="Proteomes" id="UP000287144"/>
    </source>
</evidence>
<evidence type="ECO:0000259" key="8">
    <source>
        <dbReference type="PROSITE" id="PS50850"/>
    </source>
</evidence>
<feature type="domain" description="Major facilitator superfamily (MFS) profile" evidence="8">
    <location>
        <begin position="53"/>
        <end position="466"/>
    </location>
</feature>
<dbReference type="InterPro" id="IPR036259">
    <property type="entry name" value="MFS_trans_sf"/>
</dbReference>
<name>A0A428SUI3_9HYPO</name>
<dbReference type="FunFam" id="1.20.1250.20:FF:000409">
    <property type="entry name" value="MFS general substrate transporter"/>
    <property type="match status" value="1"/>
</dbReference>
<sequence length="488" mass="54467">MAGIAETETETKPKMAHVEGGVDFKDPERDTLGEEEFTPAQQRQIKRRIDRRLVVTCGVMYCISLIDRTNLSAAAIAGMSEDLVLIEDRYSILVLLFFITYTLLQPPATILLRRVGPRPFLAGICFSWGMTMIGHGLVRQWYAMIPLRLLLGAFEAGFFPGCLYLISTWYSRYELHRRYSGFYLIGVLANGFAGVLAYGLMQMDGVGNYRGWRWIFIIEGIVTVVIAAVGYFTLVDFPDRSTTKSWNFLSERECQWVIRRISADRDDANTEAFNLKKWAASGLDLKVWGFALCFCFVTTTSYSIAYFLPIILRGMGFSLAASQLLVAPPYVMACILMVIVSWIGDKYKTKAPILIVFGLLTIVGLVIMGYTTSTGPRYFGVFLTTAAANTNLPTIMAYQANNIRGQWKRAFCSATLVGFGGIGGIAGSLVFRTQDAPLYRPGVYATIACNSLLIIIVVLLSIHFRRCNKKADQGHMIIEGLEGFRYTI</sequence>
<keyword evidence="6" id="KW-0325">Glycoprotein</keyword>
<dbReference type="Gene3D" id="1.20.1250.20">
    <property type="entry name" value="MFS general substrate transporter like domains"/>
    <property type="match status" value="2"/>
</dbReference>
<feature type="transmembrane region" description="Helical" evidence="7">
    <location>
        <begin position="324"/>
        <end position="344"/>
    </location>
</feature>
<dbReference type="GO" id="GO:0022857">
    <property type="term" value="F:transmembrane transporter activity"/>
    <property type="evidence" value="ECO:0007669"/>
    <property type="project" value="InterPro"/>
</dbReference>
<feature type="transmembrane region" description="Helical" evidence="7">
    <location>
        <begin position="119"/>
        <end position="138"/>
    </location>
</feature>
<dbReference type="Pfam" id="PF07690">
    <property type="entry name" value="MFS_1"/>
    <property type="match status" value="1"/>
</dbReference>
<proteinExistence type="predicted"/>
<gene>
    <name evidence="9" type="ORF">CEP52_013228</name>
</gene>
<keyword evidence="5 7" id="KW-0472">Membrane</keyword>
<dbReference type="FunFam" id="1.20.1250.20:FF:000511">
    <property type="entry name" value="MFS general substrate transporter"/>
    <property type="match status" value="1"/>
</dbReference>
<evidence type="ECO:0000256" key="2">
    <source>
        <dbReference type="ARBA" id="ARBA00022448"/>
    </source>
</evidence>
<keyword evidence="4 7" id="KW-1133">Transmembrane helix</keyword>
<organism evidence="9 10">
    <name type="scientific">Fusarium oligoseptatum</name>
    <dbReference type="NCBI Taxonomy" id="2604345"/>
    <lineage>
        <taxon>Eukaryota</taxon>
        <taxon>Fungi</taxon>
        <taxon>Dikarya</taxon>
        <taxon>Ascomycota</taxon>
        <taxon>Pezizomycotina</taxon>
        <taxon>Sordariomycetes</taxon>
        <taxon>Hypocreomycetidae</taxon>
        <taxon>Hypocreales</taxon>
        <taxon>Nectriaceae</taxon>
        <taxon>Fusarium</taxon>
        <taxon>Fusarium solani species complex</taxon>
    </lineage>
</organism>
<keyword evidence="2" id="KW-0813">Transport</keyword>
<feature type="transmembrane region" description="Helical" evidence="7">
    <location>
        <begin position="182"/>
        <end position="200"/>
    </location>
</feature>
<feature type="transmembrane region" description="Helical" evidence="7">
    <location>
        <begin position="378"/>
        <end position="398"/>
    </location>
</feature>
<dbReference type="AlphaFoldDB" id="A0A428SUI3"/>
<keyword evidence="10" id="KW-1185">Reference proteome</keyword>
<feature type="transmembrane region" description="Helical" evidence="7">
    <location>
        <begin position="212"/>
        <end position="234"/>
    </location>
</feature>
<dbReference type="InterPro" id="IPR020846">
    <property type="entry name" value="MFS_dom"/>
</dbReference>
<dbReference type="PANTHER" id="PTHR43791">
    <property type="entry name" value="PERMEASE-RELATED"/>
    <property type="match status" value="1"/>
</dbReference>